<accession>A0A2R7YV93</accession>
<protein>
    <submittedName>
        <fullName evidence="3">Nitroreductase family deazaflavin-dependent oxidoreductase</fullName>
    </submittedName>
</protein>
<dbReference type="PANTHER" id="PTHR39428:SF1">
    <property type="entry name" value="F420H(2)-DEPENDENT QUINONE REDUCTASE RV1261C"/>
    <property type="match status" value="1"/>
</dbReference>
<evidence type="ECO:0000313" key="4">
    <source>
        <dbReference type="Proteomes" id="UP000244867"/>
    </source>
</evidence>
<comment type="catalytic activity">
    <reaction evidence="2">
        <text>oxidized coenzyme F420-(gamma-L-Glu)(n) + a quinol + H(+) = reduced coenzyme F420-(gamma-L-Glu)(n) + a quinone</text>
        <dbReference type="Rhea" id="RHEA:39663"/>
        <dbReference type="Rhea" id="RHEA-COMP:12939"/>
        <dbReference type="Rhea" id="RHEA-COMP:14378"/>
        <dbReference type="ChEBI" id="CHEBI:15378"/>
        <dbReference type="ChEBI" id="CHEBI:24646"/>
        <dbReference type="ChEBI" id="CHEBI:132124"/>
        <dbReference type="ChEBI" id="CHEBI:133980"/>
        <dbReference type="ChEBI" id="CHEBI:139511"/>
    </reaction>
</comment>
<keyword evidence="4" id="KW-1185">Reference proteome</keyword>
<name>A0A2R7YV93_9ACTN</name>
<evidence type="ECO:0000256" key="1">
    <source>
        <dbReference type="ARBA" id="ARBA00008710"/>
    </source>
</evidence>
<reference evidence="3 4" key="1">
    <citation type="submission" date="2018-03" db="EMBL/GenBank/DDBJ databases">
        <authorList>
            <person name="Keele B.F."/>
        </authorList>
    </citation>
    <scope>NUCLEOTIDE SEQUENCE [LARGE SCALE GENOMIC DNA]</scope>
    <source>
        <strain evidence="3 4">IB-3</strain>
    </source>
</reference>
<dbReference type="Gene3D" id="2.30.110.10">
    <property type="entry name" value="Electron Transport, Fmn-binding Protein, Chain A"/>
    <property type="match status" value="1"/>
</dbReference>
<comment type="similarity">
    <text evidence="1">Belongs to the F420H(2)-dependent quinone reductase family.</text>
</comment>
<proteinExistence type="inferred from homology"/>
<dbReference type="OrthoDB" id="8225825at2"/>
<dbReference type="NCBIfam" id="TIGR00026">
    <property type="entry name" value="hi_GC_TIGR00026"/>
    <property type="match status" value="1"/>
</dbReference>
<dbReference type="Proteomes" id="UP000244867">
    <property type="component" value="Unassembled WGS sequence"/>
</dbReference>
<dbReference type="RefSeq" id="WP_108345096.1">
    <property type="nucleotide sequence ID" value="NZ_PYXZ01000006.1"/>
</dbReference>
<gene>
    <name evidence="3" type="ORF">C7S10_14220</name>
</gene>
<dbReference type="AlphaFoldDB" id="A0A2R7YV93"/>
<dbReference type="GO" id="GO:0070967">
    <property type="term" value="F:coenzyme F420 binding"/>
    <property type="evidence" value="ECO:0007669"/>
    <property type="project" value="TreeGrafter"/>
</dbReference>
<dbReference type="EMBL" id="PYXZ01000006">
    <property type="protein sequence ID" value="PUA80288.1"/>
    <property type="molecule type" value="Genomic_DNA"/>
</dbReference>
<comment type="caution">
    <text evidence="3">The sequence shown here is derived from an EMBL/GenBank/DDBJ whole genome shotgun (WGS) entry which is preliminary data.</text>
</comment>
<dbReference type="SUPFAM" id="SSF50475">
    <property type="entry name" value="FMN-binding split barrel"/>
    <property type="match status" value="1"/>
</dbReference>
<dbReference type="InterPro" id="IPR012349">
    <property type="entry name" value="Split_barrel_FMN-bd"/>
</dbReference>
<dbReference type="PANTHER" id="PTHR39428">
    <property type="entry name" value="F420H(2)-DEPENDENT QUINONE REDUCTASE RV1261C"/>
    <property type="match status" value="1"/>
</dbReference>
<dbReference type="Pfam" id="PF04075">
    <property type="entry name" value="F420H2_quin_red"/>
    <property type="match status" value="1"/>
</dbReference>
<dbReference type="GO" id="GO:0016491">
    <property type="term" value="F:oxidoreductase activity"/>
    <property type="evidence" value="ECO:0007669"/>
    <property type="project" value="InterPro"/>
</dbReference>
<organism evidence="3 4">
    <name type="scientific">Nocardioides currus</name>
    <dbReference type="NCBI Taxonomy" id="2133958"/>
    <lineage>
        <taxon>Bacteria</taxon>
        <taxon>Bacillati</taxon>
        <taxon>Actinomycetota</taxon>
        <taxon>Actinomycetes</taxon>
        <taxon>Propionibacteriales</taxon>
        <taxon>Nocardioidaceae</taxon>
        <taxon>Nocardioides</taxon>
    </lineage>
</organism>
<dbReference type="GO" id="GO:0005886">
    <property type="term" value="C:plasma membrane"/>
    <property type="evidence" value="ECO:0007669"/>
    <property type="project" value="TreeGrafter"/>
</dbReference>
<evidence type="ECO:0000256" key="2">
    <source>
        <dbReference type="ARBA" id="ARBA00049106"/>
    </source>
</evidence>
<dbReference type="InterPro" id="IPR004378">
    <property type="entry name" value="F420H2_quin_Rdtase"/>
</dbReference>
<sequence>MGLAADLGYRHRPGNALQRRVAAFASSRPGAWLFARTLRHIDSVVLRLSRGRHSAPNLLAGLPVLDLTTTGRKSGQPRTSHLISVPIDDDLALLGTNFGQPSTPAWVFNLEADPRASVSYRGRSVKVLARSATADERARVIARSAGIYGGYQKYLKRISGREVRIFVLESVGRSD</sequence>
<evidence type="ECO:0000313" key="3">
    <source>
        <dbReference type="EMBL" id="PUA80288.1"/>
    </source>
</evidence>